<reference evidence="2" key="2">
    <citation type="submission" date="2015-03" db="UniProtKB">
        <authorList>
            <consortium name="EnsemblPlants"/>
        </authorList>
    </citation>
    <scope>IDENTIFICATION</scope>
</reference>
<proteinExistence type="predicted"/>
<dbReference type="EnsemblPlants" id="OBART01G17470.1">
    <property type="protein sequence ID" value="OBART01G17470.1"/>
    <property type="gene ID" value="OBART01G17470"/>
</dbReference>
<accession>A0A0D3EPG2</accession>
<reference evidence="2" key="1">
    <citation type="journal article" date="2009" name="Rice">
        <title>De Novo Next Generation Sequencing of Plant Genomes.</title>
        <authorList>
            <person name="Rounsley S."/>
            <person name="Marri P.R."/>
            <person name="Yu Y."/>
            <person name="He R."/>
            <person name="Sisneros N."/>
            <person name="Goicoechea J.L."/>
            <person name="Lee S.J."/>
            <person name="Angelova A."/>
            <person name="Kudrna D."/>
            <person name="Luo M."/>
            <person name="Affourtit J."/>
            <person name="Desany B."/>
            <person name="Knight J."/>
            <person name="Niazi F."/>
            <person name="Egholm M."/>
            <person name="Wing R.A."/>
        </authorList>
    </citation>
    <scope>NUCLEOTIDE SEQUENCE [LARGE SCALE GENOMIC DNA]</scope>
    <source>
        <strain evidence="2">IRGC 105608</strain>
    </source>
</reference>
<dbReference type="Proteomes" id="UP000026960">
    <property type="component" value="Chromosome 1"/>
</dbReference>
<evidence type="ECO:0000313" key="3">
    <source>
        <dbReference type="Proteomes" id="UP000026960"/>
    </source>
</evidence>
<keyword evidence="3" id="KW-1185">Reference proteome</keyword>
<dbReference type="AlphaFoldDB" id="A0A0D3EPG2"/>
<dbReference type="Gramene" id="OBART01G17490.1">
    <property type="protein sequence ID" value="OBART01G17490.1"/>
    <property type="gene ID" value="OBART01G17490"/>
</dbReference>
<organism evidence="2">
    <name type="scientific">Oryza barthii</name>
    <dbReference type="NCBI Taxonomy" id="65489"/>
    <lineage>
        <taxon>Eukaryota</taxon>
        <taxon>Viridiplantae</taxon>
        <taxon>Streptophyta</taxon>
        <taxon>Embryophyta</taxon>
        <taxon>Tracheophyta</taxon>
        <taxon>Spermatophyta</taxon>
        <taxon>Magnoliopsida</taxon>
        <taxon>Liliopsida</taxon>
        <taxon>Poales</taxon>
        <taxon>Poaceae</taxon>
        <taxon>BOP clade</taxon>
        <taxon>Oryzoideae</taxon>
        <taxon>Oryzeae</taxon>
        <taxon>Oryzinae</taxon>
        <taxon>Oryza</taxon>
    </lineage>
</organism>
<keyword evidence="1" id="KW-1133">Transmembrane helix</keyword>
<keyword evidence="1" id="KW-0472">Membrane</keyword>
<evidence type="ECO:0000256" key="1">
    <source>
        <dbReference type="SAM" id="Phobius"/>
    </source>
</evidence>
<protein>
    <submittedName>
        <fullName evidence="2">Uncharacterized protein</fullName>
    </submittedName>
</protein>
<keyword evidence="1" id="KW-0812">Transmembrane</keyword>
<feature type="transmembrane region" description="Helical" evidence="1">
    <location>
        <begin position="29"/>
        <end position="46"/>
    </location>
</feature>
<dbReference type="Gramene" id="OBART01G17470.1">
    <property type="protein sequence ID" value="OBART01G17470.1"/>
    <property type="gene ID" value="OBART01G17470"/>
</dbReference>
<dbReference type="EnsemblPlants" id="OBART01G17490.1">
    <property type="protein sequence ID" value="OBART01G17490.1"/>
    <property type="gene ID" value="OBART01G17490"/>
</dbReference>
<name>A0A0D3EPG2_9ORYZ</name>
<dbReference type="PaxDb" id="65489-OBART01G17470.1"/>
<dbReference type="HOGENOM" id="CLU_2641984_0_0_1"/>
<sequence length="77" mass="8654">MEVQIGTVNTQIGSWNNKMNGLRFNTRRNSLILLFVLGFSFAKVASTKSALFHRVSLTKASVILIENDYFPQGFDLS</sequence>
<evidence type="ECO:0000313" key="2">
    <source>
        <dbReference type="EnsemblPlants" id="OBART01G17490.1"/>
    </source>
</evidence>